<dbReference type="GO" id="GO:0005576">
    <property type="term" value="C:extracellular region"/>
    <property type="evidence" value="ECO:0007669"/>
    <property type="project" value="UniProtKB-SubCell"/>
</dbReference>
<sequence>MYGLTAALFAASALAAPATSPDNWACTTKSSKVTALQIKDFDFHASYTFTTPAHQNSWGYVNFTLANPAVDYEYQCSAASNQLQDFFYGNIDYNCTDAAGNPTTSGTFSFSRPADTLAINQTWTCDSEGSRFWAESEAKLDLKCEDTTWENPDWKQGQIYSDRTIRCDKVNQDVPLKSLRAIA</sequence>
<feature type="chain" id="PRO_5012904191" description="AA1-like domain-containing protein" evidence="5">
    <location>
        <begin position="16"/>
        <end position="183"/>
    </location>
</feature>
<evidence type="ECO:0000256" key="1">
    <source>
        <dbReference type="ARBA" id="ARBA00004613"/>
    </source>
</evidence>
<dbReference type="AlphaFoldDB" id="A0A0A2VR31"/>
<dbReference type="eggNOG" id="ENOG502T4N2">
    <property type="taxonomic scope" value="Eukaryota"/>
</dbReference>
<evidence type="ECO:0000259" key="6">
    <source>
        <dbReference type="Pfam" id="PF16541"/>
    </source>
</evidence>
<dbReference type="InterPro" id="IPR032382">
    <property type="entry name" value="AltA1"/>
</dbReference>
<name>A0A0A2VR31_BEABA</name>
<evidence type="ECO:0000313" key="8">
    <source>
        <dbReference type="Proteomes" id="UP000030106"/>
    </source>
</evidence>
<feature type="domain" description="AA1-like" evidence="6">
    <location>
        <begin position="38"/>
        <end position="167"/>
    </location>
</feature>
<gene>
    <name evidence="7" type="ORF">BBAD15_g6049</name>
</gene>
<evidence type="ECO:0000313" key="7">
    <source>
        <dbReference type="EMBL" id="KGQ08610.1"/>
    </source>
</evidence>
<keyword evidence="3 5" id="KW-0732">Signal</keyword>
<evidence type="ECO:0000256" key="3">
    <source>
        <dbReference type="ARBA" id="ARBA00022729"/>
    </source>
</evidence>
<reference evidence="7 8" key="1">
    <citation type="submission" date="2012-10" db="EMBL/GenBank/DDBJ databases">
        <title>Genome sequencing and analysis of entomopathogenic fungi Beauveria bassiana D1-5.</title>
        <authorList>
            <person name="Li Q."/>
            <person name="Wang L."/>
            <person name="Zhang Z."/>
            <person name="Wang Q."/>
            <person name="Ren J."/>
            <person name="Wang M."/>
            <person name="Xu W."/>
            <person name="Wang J."/>
            <person name="Lu Y."/>
            <person name="Du Q."/>
            <person name="Sun Z."/>
        </authorList>
    </citation>
    <scope>NUCLEOTIDE SEQUENCE [LARGE SCALE GENOMIC DNA]</scope>
    <source>
        <strain evidence="7 8">D1-5</strain>
    </source>
</reference>
<organism evidence="7 8">
    <name type="scientific">Beauveria bassiana D1-5</name>
    <dbReference type="NCBI Taxonomy" id="1245745"/>
    <lineage>
        <taxon>Eukaryota</taxon>
        <taxon>Fungi</taxon>
        <taxon>Dikarya</taxon>
        <taxon>Ascomycota</taxon>
        <taxon>Pezizomycotina</taxon>
        <taxon>Sordariomycetes</taxon>
        <taxon>Hypocreomycetidae</taxon>
        <taxon>Hypocreales</taxon>
        <taxon>Cordycipitaceae</taxon>
        <taxon>Beauveria</taxon>
    </lineage>
</organism>
<feature type="signal peptide" evidence="5">
    <location>
        <begin position="1"/>
        <end position="15"/>
    </location>
</feature>
<evidence type="ECO:0000256" key="5">
    <source>
        <dbReference type="SAM" id="SignalP"/>
    </source>
</evidence>
<comment type="subcellular location">
    <subcellularLocation>
        <location evidence="1">Secreted</location>
    </subcellularLocation>
</comment>
<evidence type="ECO:0000256" key="2">
    <source>
        <dbReference type="ARBA" id="ARBA00022525"/>
    </source>
</evidence>
<comment type="caution">
    <text evidence="7">The sequence shown here is derived from an EMBL/GenBank/DDBJ whole genome shotgun (WGS) entry which is preliminary data.</text>
</comment>
<accession>A0A0A2VR31</accession>
<dbReference type="HOGENOM" id="CLU_097613_0_0_1"/>
<evidence type="ECO:0000256" key="4">
    <source>
        <dbReference type="ARBA" id="ARBA00023157"/>
    </source>
</evidence>
<dbReference type="Pfam" id="PF16541">
    <property type="entry name" value="AltA1"/>
    <property type="match status" value="1"/>
</dbReference>
<dbReference type="EMBL" id="ANFO01000564">
    <property type="protein sequence ID" value="KGQ08610.1"/>
    <property type="molecule type" value="Genomic_DNA"/>
</dbReference>
<dbReference type="OrthoDB" id="3539798at2759"/>
<keyword evidence="2" id="KW-0964">Secreted</keyword>
<protein>
    <recommendedName>
        <fullName evidence="6">AA1-like domain-containing protein</fullName>
    </recommendedName>
</protein>
<proteinExistence type="predicted"/>
<dbReference type="Proteomes" id="UP000030106">
    <property type="component" value="Unassembled WGS sequence"/>
</dbReference>
<keyword evidence="4" id="KW-1015">Disulfide bond</keyword>